<proteinExistence type="predicted"/>
<evidence type="ECO:0000313" key="1">
    <source>
        <dbReference type="EMBL" id="MBB5341542.1"/>
    </source>
</evidence>
<gene>
    <name evidence="1" type="ORF">HDF13_003875</name>
</gene>
<reference evidence="1" key="1">
    <citation type="submission" date="2020-08" db="EMBL/GenBank/DDBJ databases">
        <title>Genomic Encyclopedia of Type Strains, Phase IV (KMG-V): Genome sequencing to study the core and pangenomes of soil and plant-associated prokaryotes.</title>
        <authorList>
            <person name="Whitman W."/>
        </authorList>
    </citation>
    <scope>NUCLEOTIDE SEQUENCE</scope>
    <source>
        <strain evidence="1">M8UP15</strain>
    </source>
</reference>
<organism evidence="1 2">
    <name type="scientific">Tunturiibacter gelidiferens</name>
    <dbReference type="NCBI Taxonomy" id="3069689"/>
    <lineage>
        <taxon>Bacteria</taxon>
        <taxon>Pseudomonadati</taxon>
        <taxon>Acidobacteriota</taxon>
        <taxon>Terriglobia</taxon>
        <taxon>Terriglobales</taxon>
        <taxon>Acidobacteriaceae</taxon>
        <taxon>Tunturiibacter</taxon>
    </lineage>
</organism>
<name>A0ACC5P410_9BACT</name>
<dbReference type="Proteomes" id="UP000569005">
    <property type="component" value="Unassembled WGS sequence"/>
</dbReference>
<dbReference type="EMBL" id="JACHEA010000001">
    <property type="protein sequence ID" value="MBB5341542.1"/>
    <property type="molecule type" value="Genomic_DNA"/>
</dbReference>
<protein>
    <submittedName>
        <fullName evidence="1">AcrR family transcriptional regulator</fullName>
    </submittedName>
</protein>
<evidence type="ECO:0000313" key="2">
    <source>
        <dbReference type="Proteomes" id="UP000569005"/>
    </source>
</evidence>
<comment type="caution">
    <text evidence="1">The sequence shown here is derived from an EMBL/GenBank/DDBJ whole genome shotgun (WGS) entry which is preliminary data.</text>
</comment>
<keyword evidence="2" id="KW-1185">Reference proteome</keyword>
<accession>A0ACC5P410</accession>
<sequence>MFLKRGYEGVTIDKIVELAGGSKSTVYSEFGGKCGLFISSIENLCRESNEPLAKIDYTGLNLEESLKKLSFHILKLISAKRSVELHRLAIGEAANCPEVGEAWYTYGPARTASFIRLVLESHRDELRGTTVPIERIAVMLHDSLTGDILYRLLAGIGEHESDSELELLACAAVDVILGNVCTNVP</sequence>